<dbReference type="SMART" id="SM00050">
    <property type="entry name" value="DISIN"/>
    <property type="match status" value="1"/>
</dbReference>
<dbReference type="GO" id="GO:0046872">
    <property type="term" value="F:metal ion binding"/>
    <property type="evidence" value="ECO:0007669"/>
    <property type="project" value="UniProtKB-KW"/>
</dbReference>
<evidence type="ECO:0008006" key="6">
    <source>
        <dbReference type="Google" id="ProtNLM"/>
    </source>
</evidence>
<organism evidence="4 5">
    <name type="scientific">Rhynchophorus ferrugineus</name>
    <name type="common">Red palm weevil</name>
    <name type="synonym">Curculio ferrugineus</name>
    <dbReference type="NCBI Taxonomy" id="354439"/>
    <lineage>
        <taxon>Eukaryota</taxon>
        <taxon>Metazoa</taxon>
        <taxon>Ecdysozoa</taxon>
        <taxon>Arthropoda</taxon>
        <taxon>Hexapoda</taxon>
        <taxon>Insecta</taxon>
        <taxon>Pterygota</taxon>
        <taxon>Neoptera</taxon>
        <taxon>Endopterygota</taxon>
        <taxon>Coleoptera</taxon>
        <taxon>Polyphaga</taxon>
        <taxon>Cucujiformia</taxon>
        <taxon>Curculionidae</taxon>
        <taxon>Dryophthorinae</taxon>
        <taxon>Rhynchophorus</taxon>
    </lineage>
</organism>
<sequence length="207" mass="22812">YKELSKYCLGIQFTAQSFENKILGASFMPDPFPGGVCAKPIINNAFNILIVTSMTTRGHRVPQIILDTTVAHEIGHSFGSYHDITPNCFGYIMSPQTFNDHKSKKHITFSSCSKDQILPILVKKGSCFEPITSPFCGNGILEEGEECDCGVTLDCLQKDPCCNPRRARGLPCKVNKKQGFQCHPSQGRCCSKACTYAKDIPNVVIII</sequence>
<feature type="active site" evidence="1">
    <location>
        <position position="73"/>
    </location>
</feature>
<feature type="binding site" evidence="1">
    <location>
        <position position="82"/>
    </location>
    <ligand>
        <name>Zn(2+)</name>
        <dbReference type="ChEBI" id="CHEBI:29105"/>
        <note>catalytic</note>
    </ligand>
</feature>
<dbReference type="GO" id="GO:0007219">
    <property type="term" value="P:Notch signaling pathway"/>
    <property type="evidence" value="ECO:0007669"/>
    <property type="project" value="TreeGrafter"/>
</dbReference>
<dbReference type="GO" id="GO:0004222">
    <property type="term" value="F:metalloendopeptidase activity"/>
    <property type="evidence" value="ECO:0007669"/>
    <property type="project" value="InterPro"/>
</dbReference>
<gene>
    <name evidence="4" type="ORF">GWI33_011743</name>
</gene>
<name>A0A834MBD2_RHYFE</name>
<proteinExistence type="predicted"/>
<evidence type="ECO:0000259" key="3">
    <source>
        <dbReference type="PROSITE" id="PS50215"/>
    </source>
</evidence>
<dbReference type="PANTHER" id="PTHR45702">
    <property type="entry name" value="ADAM10/ADAM17 METALLOPEPTIDASE FAMILY MEMBER"/>
    <property type="match status" value="1"/>
</dbReference>
<comment type="caution">
    <text evidence="1">Lacks conserved residue(s) required for the propagation of feature annotation.</text>
</comment>
<dbReference type="EMBL" id="JAACXV010010396">
    <property type="protein sequence ID" value="KAF7275446.1"/>
    <property type="molecule type" value="Genomic_DNA"/>
</dbReference>
<feature type="domain" description="Peptidase M12B" evidence="3">
    <location>
        <begin position="1"/>
        <end position="121"/>
    </location>
</feature>
<dbReference type="InterPro" id="IPR036436">
    <property type="entry name" value="Disintegrin_dom_sf"/>
</dbReference>
<evidence type="ECO:0000256" key="1">
    <source>
        <dbReference type="PROSITE-ProRule" id="PRU00276"/>
    </source>
</evidence>
<dbReference type="InterPro" id="IPR001590">
    <property type="entry name" value="Peptidase_M12B"/>
</dbReference>
<dbReference type="OrthoDB" id="2131567at2759"/>
<keyword evidence="1" id="KW-0862">Zinc</keyword>
<dbReference type="InterPro" id="IPR024079">
    <property type="entry name" value="MetalloPept_cat_dom_sf"/>
</dbReference>
<comment type="caution">
    <text evidence="4">The sequence shown here is derived from an EMBL/GenBank/DDBJ whole genome shotgun (WGS) entry which is preliminary data.</text>
</comment>
<feature type="domain" description="Disintegrin" evidence="2">
    <location>
        <begin position="133"/>
        <end position="198"/>
    </location>
</feature>
<keyword evidence="1" id="KW-1015">Disulfide bond</keyword>
<keyword evidence="1" id="KW-0479">Metal-binding</keyword>
<keyword evidence="5" id="KW-1185">Reference proteome</keyword>
<dbReference type="GO" id="GO:0006509">
    <property type="term" value="P:membrane protein ectodomain proteolysis"/>
    <property type="evidence" value="ECO:0007669"/>
    <property type="project" value="TreeGrafter"/>
</dbReference>
<dbReference type="AlphaFoldDB" id="A0A834MBD2"/>
<feature type="disulfide bond" evidence="1">
    <location>
        <begin position="88"/>
        <end position="112"/>
    </location>
</feature>
<dbReference type="PANTHER" id="PTHR45702:SF2">
    <property type="entry name" value="KUZBANIAN, ISOFORM A"/>
    <property type="match status" value="1"/>
</dbReference>
<reference evidence="4" key="1">
    <citation type="submission" date="2020-08" db="EMBL/GenBank/DDBJ databases">
        <title>Genome sequencing and assembly of the red palm weevil Rhynchophorus ferrugineus.</title>
        <authorList>
            <person name="Dias G.B."/>
            <person name="Bergman C.M."/>
            <person name="Manee M."/>
        </authorList>
    </citation>
    <scope>NUCLEOTIDE SEQUENCE</scope>
    <source>
        <strain evidence="4">AA-2017</strain>
        <tissue evidence="4">Whole larva</tissue>
    </source>
</reference>
<dbReference type="Gene3D" id="3.40.390.10">
    <property type="entry name" value="Collagenase (Catalytic Domain)"/>
    <property type="match status" value="1"/>
</dbReference>
<dbReference type="Proteomes" id="UP000625711">
    <property type="component" value="Unassembled WGS sequence"/>
</dbReference>
<dbReference type="Pfam" id="PF13574">
    <property type="entry name" value="Reprolysin_2"/>
    <property type="match status" value="1"/>
</dbReference>
<evidence type="ECO:0000259" key="2">
    <source>
        <dbReference type="PROSITE" id="PS50214"/>
    </source>
</evidence>
<dbReference type="SUPFAM" id="SSF55486">
    <property type="entry name" value="Metalloproteases ('zincins'), catalytic domain"/>
    <property type="match status" value="1"/>
</dbReference>
<protein>
    <recommendedName>
        <fullName evidence="6">Disintegrin and metalloproteinase domain-containing protein 10 (Trinotate prediction)</fullName>
    </recommendedName>
</protein>
<evidence type="ECO:0000313" key="5">
    <source>
        <dbReference type="Proteomes" id="UP000625711"/>
    </source>
</evidence>
<dbReference type="PROSITE" id="PS50215">
    <property type="entry name" value="ADAM_MEPRO"/>
    <property type="match status" value="1"/>
</dbReference>
<feature type="binding site" evidence="1">
    <location>
        <position position="72"/>
    </location>
    <ligand>
        <name>Zn(2+)</name>
        <dbReference type="ChEBI" id="CHEBI:29105"/>
        <note>catalytic</note>
    </ligand>
</feature>
<evidence type="ECO:0000313" key="4">
    <source>
        <dbReference type="EMBL" id="KAF7275446.1"/>
    </source>
</evidence>
<accession>A0A834MBD2</accession>
<dbReference type="InterPro" id="IPR001762">
    <property type="entry name" value="Disintegrin_dom"/>
</dbReference>
<dbReference type="PROSITE" id="PS50214">
    <property type="entry name" value="DISINTEGRIN_2"/>
    <property type="match status" value="1"/>
</dbReference>
<feature type="binding site" evidence="1">
    <location>
        <position position="76"/>
    </location>
    <ligand>
        <name>Zn(2+)</name>
        <dbReference type="ChEBI" id="CHEBI:29105"/>
        <note>catalytic</note>
    </ligand>
</feature>
<dbReference type="Gene3D" id="4.10.70.10">
    <property type="entry name" value="Disintegrin domain"/>
    <property type="match status" value="1"/>
</dbReference>
<dbReference type="GO" id="GO:0005886">
    <property type="term" value="C:plasma membrane"/>
    <property type="evidence" value="ECO:0007669"/>
    <property type="project" value="TreeGrafter"/>
</dbReference>
<dbReference type="InterPro" id="IPR051489">
    <property type="entry name" value="ADAM_Metalloproteinase"/>
</dbReference>
<feature type="non-terminal residue" evidence="4">
    <location>
        <position position="207"/>
    </location>
</feature>